<keyword evidence="4" id="KW-0964">Secreted</keyword>
<dbReference type="InterPro" id="IPR007280">
    <property type="entry name" value="Peptidase_C_arc/bac"/>
</dbReference>
<gene>
    <name evidence="11" type="ORF">TRP8649_00922</name>
</gene>
<evidence type="ECO:0000256" key="5">
    <source>
        <dbReference type="ARBA" id="ARBA00022670"/>
    </source>
</evidence>
<evidence type="ECO:0000313" key="11">
    <source>
        <dbReference type="EMBL" id="SMX26829.1"/>
    </source>
</evidence>
<dbReference type="Pfam" id="PF04151">
    <property type="entry name" value="PPC"/>
    <property type="match status" value="1"/>
</dbReference>
<comment type="subcellular location">
    <subcellularLocation>
        <location evidence="2">Secreted</location>
    </subcellularLocation>
</comment>
<dbReference type="InterPro" id="IPR001818">
    <property type="entry name" value="Pept_M10_metallopeptidase"/>
</dbReference>
<dbReference type="Gene3D" id="2.150.10.10">
    <property type="entry name" value="Serralysin-like metalloprotease, C-terminal"/>
    <property type="match status" value="4"/>
</dbReference>
<comment type="similarity">
    <text evidence="3">Belongs to the peptidase M10B family.</text>
</comment>
<evidence type="ECO:0000256" key="3">
    <source>
        <dbReference type="ARBA" id="ARBA00009490"/>
    </source>
</evidence>
<evidence type="ECO:0000256" key="1">
    <source>
        <dbReference type="ARBA" id="ARBA00001913"/>
    </source>
</evidence>
<evidence type="ECO:0000256" key="9">
    <source>
        <dbReference type="ARBA" id="ARBA00022833"/>
    </source>
</evidence>
<sequence>MCTLCSATQTFDPARHTDGEPAFAVVIEGADAPSNTGTPYMMAVGDTFEGSLSLNDNDWVEVNLVAGQSYTLSMSGSSGGGGTLSDSYLYLTNSAGTVIAQNDDGGTGRDSLITFTATATGTYYLVAEAYSPTSQSGTYTLEVQATTVTGPSAGTLDELADYLTSGYWGGQERSFDTSSSNVITVNITALTADGQQLARWAFEAWEMVADIDFVETTGSADITFDDNQSGAFASSSFDGNGNIISSEVNVSASWLASYGTGIDSYSFSTYVHEIGHALGLGHQGGYNGSASYPSDATFSNDSYQVSVMSYFSQTDNTSVIASYAEPISAMLADIVAIQSLYGAAGAGSATAGNTTWGEGSSLGNYIDSLTNSDGNYGGGAVAFTVYDAGGIDLFDFSSSTQNQLIDLRAEQFSNINGLIGNVGIARGTIIENAMLGSGDDTIIGNQVANDINAGDGADSVNGYGGNDEIEGEGGNDTILGGFGFDSIDGGSGADSLDGEGNADTLNGGAGNDTLIGGVGTDHLYGGDDNDSLLSGSEADRVYGGDGNDIIRAGTNIGLSVDGIWGEGGDDTLFGEGGYDLLSGGTGNDLLYGGNQADNLYGDEGNDTLYGGQGLDRMFGGDGNDLVIDTDGSGGLFGNAGNDTLQSGDGNDRFFGGIGNDVISSGGGVDTIYGGAGFDTINSGAGNDVISGNFNADTFIFEDGHGVDTITDFDATSSLEKIDLSAVSAITSLADLDLSSATSGAATQVGADVVIDTGSGNSIRLTGVTLSDLDAGDFIF</sequence>
<keyword evidence="9" id="KW-0862">Zinc</keyword>
<keyword evidence="8 11" id="KW-0378">Hydrolase</keyword>
<dbReference type="PROSITE" id="PS00330">
    <property type="entry name" value="HEMOLYSIN_CALCIUM"/>
    <property type="match status" value="4"/>
</dbReference>
<dbReference type="InterPro" id="IPR034033">
    <property type="entry name" value="Serralysin-like"/>
</dbReference>
<dbReference type="Proteomes" id="UP000225972">
    <property type="component" value="Unassembled WGS sequence"/>
</dbReference>
<dbReference type="GO" id="GO:0031012">
    <property type="term" value="C:extracellular matrix"/>
    <property type="evidence" value="ECO:0007669"/>
    <property type="project" value="InterPro"/>
</dbReference>
<dbReference type="InterPro" id="IPR024079">
    <property type="entry name" value="MetalloPept_cat_dom_sf"/>
</dbReference>
<dbReference type="SMART" id="SM00235">
    <property type="entry name" value="ZnMc"/>
    <property type="match status" value="1"/>
</dbReference>
<dbReference type="PANTHER" id="PTHR38340:SF1">
    <property type="entry name" value="S-LAYER PROTEIN"/>
    <property type="match status" value="1"/>
</dbReference>
<reference evidence="12" key="1">
    <citation type="submission" date="2017-05" db="EMBL/GenBank/DDBJ databases">
        <authorList>
            <person name="Rodrigo-Torres L."/>
            <person name="Arahal R. D."/>
            <person name="Lucena T."/>
        </authorList>
    </citation>
    <scope>NUCLEOTIDE SEQUENCE [LARGE SCALE GENOMIC DNA]</scope>
    <source>
        <strain evidence="12">CECT 8649</strain>
    </source>
</reference>
<dbReference type="AlphaFoldDB" id="A0A238J8A7"/>
<dbReference type="OrthoDB" id="733404at2"/>
<dbReference type="CDD" id="cd04277">
    <property type="entry name" value="ZnMc_serralysin_like"/>
    <property type="match status" value="1"/>
</dbReference>
<dbReference type="InterPro" id="IPR011049">
    <property type="entry name" value="Serralysin-like_metalloprot_C"/>
</dbReference>
<dbReference type="EMBL" id="FXXP01000001">
    <property type="protein sequence ID" value="SMX26829.1"/>
    <property type="molecule type" value="Genomic_DNA"/>
</dbReference>
<evidence type="ECO:0000256" key="2">
    <source>
        <dbReference type="ARBA" id="ARBA00004613"/>
    </source>
</evidence>
<dbReference type="Pfam" id="PF00413">
    <property type="entry name" value="Peptidase_M10"/>
    <property type="match status" value="1"/>
</dbReference>
<evidence type="ECO:0000256" key="8">
    <source>
        <dbReference type="ARBA" id="ARBA00022801"/>
    </source>
</evidence>
<dbReference type="Pfam" id="PF08548">
    <property type="entry name" value="Peptidase_M10_C"/>
    <property type="match status" value="1"/>
</dbReference>
<protein>
    <submittedName>
        <fullName evidence="11">Serralysin</fullName>
        <ecNumber evidence="11">3.4.24.40</ecNumber>
    </submittedName>
</protein>
<comment type="cofactor">
    <cofactor evidence="1">
        <name>Ca(2+)</name>
        <dbReference type="ChEBI" id="CHEBI:29108"/>
    </cofactor>
</comment>
<evidence type="ECO:0000256" key="4">
    <source>
        <dbReference type="ARBA" id="ARBA00022525"/>
    </source>
</evidence>
<keyword evidence="7" id="KW-0677">Repeat</keyword>
<name>A0A238J8A7_9RHOB</name>
<dbReference type="InterPro" id="IPR018511">
    <property type="entry name" value="Hemolysin-typ_Ca-bd_CS"/>
</dbReference>
<keyword evidence="5" id="KW-0645">Protease</keyword>
<dbReference type="PANTHER" id="PTHR38340">
    <property type="entry name" value="S-LAYER PROTEIN"/>
    <property type="match status" value="1"/>
</dbReference>
<dbReference type="Gene3D" id="2.60.120.380">
    <property type="match status" value="1"/>
</dbReference>
<dbReference type="EC" id="3.4.24.40" evidence="11"/>
<dbReference type="GO" id="GO:0006508">
    <property type="term" value="P:proteolysis"/>
    <property type="evidence" value="ECO:0007669"/>
    <property type="project" value="UniProtKB-KW"/>
</dbReference>
<dbReference type="RefSeq" id="WP_099242945.1">
    <property type="nucleotide sequence ID" value="NZ_FXXP01000001.1"/>
</dbReference>
<accession>A0A238J8A7</accession>
<dbReference type="GO" id="GO:0005615">
    <property type="term" value="C:extracellular space"/>
    <property type="evidence" value="ECO:0007669"/>
    <property type="project" value="InterPro"/>
</dbReference>
<dbReference type="SUPFAM" id="SSF89260">
    <property type="entry name" value="Collagen-binding domain"/>
    <property type="match status" value="1"/>
</dbReference>
<organism evidence="11 12">
    <name type="scientific">Pelagimonas phthalicica</name>
    <dbReference type="NCBI Taxonomy" id="1037362"/>
    <lineage>
        <taxon>Bacteria</taxon>
        <taxon>Pseudomonadati</taxon>
        <taxon>Pseudomonadota</taxon>
        <taxon>Alphaproteobacteria</taxon>
        <taxon>Rhodobacterales</taxon>
        <taxon>Roseobacteraceae</taxon>
        <taxon>Pelagimonas</taxon>
    </lineage>
</organism>
<dbReference type="GO" id="GO:0005509">
    <property type="term" value="F:calcium ion binding"/>
    <property type="evidence" value="ECO:0007669"/>
    <property type="project" value="InterPro"/>
</dbReference>
<evidence type="ECO:0000256" key="6">
    <source>
        <dbReference type="ARBA" id="ARBA00022723"/>
    </source>
</evidence>
<proteinExistence type="inferred from homology"/>
<evidence type="ECO:0000256" key="7">
    <source>
        <dbReference type="ARBA" id="ARBA00022737"/>
    </source>
</evidence>
<feature type="domain" description="Peptidase metallopeptidase" evidence="10">
    <location>
        <begin position="171"/>
        <end position="325"/>
    </location>
</feature>
<dbReference type="InterPro" id="IPR013858">
    <property type="entry name" value="Peptidase_M10B_C"/>
</dbReference>
<dbReference type="SUPFAM" id="SSF55486">
    <property type="entry name" value="Metalloproteases ('zincins'), catalytic domain"/>
    <property type="match status" value="1"/>
</dbReference>
<dbReference type="GO" id="GO:0004222">
    <property type="term" value="F:metalloendopeptidase activity"/>
    <property type="evidence" value="ECO:0007669"/>
    <property type="project" value="InterPro"/>
</dbReference>
<dbReference type="PRINTS" id="PR00313">
    <property type="entry name" value="CABNDNGRPT"/>
</dbReference>
<evidence type="ECO:0000313" key="12">
    <source>
        <dbReference type="Proteomes" id="UP000225972"/>
    </source>
</evidence>
<dbReference type="InterPro" id="IPR001343">
    <property type="entry name" value="Hemolysn_Ca-bd"/>
</dbReference>
<dbReference type="Pfam" id="PF00353">
    <property type="entry name" value="HemolysinCabind"/>
    <property type="match status" value="6"/>
</dbReference>
<dbReference type="SUPFAM" id="SSF51120">
    <property type="entry name" value="beta-Roll"/>
    <property type="match status" value="4"/>
</dbReference>
<keyword evidence="12" id="KW-1185">Reference proteome</keyword>
<evidence type="ECO:0000259" key="10">
    <source>
        <dbReference type="SMART" id="SM00235"/>
    </source>
</evidence>
<dbReference type="GO" id="GO:0008270">
    <property type="term" value="F:zinc ion binding"/>
    <property type="evidence" value="ECO:0007669"/>
    <property type="project" value="InterPro"/>
</dbReference>
<keyword evidence="6" id="KW-0479">Metal-binding</keyword>
<dbReference type="Gene3D" id="3.40.390.10">
    <property type="entry name" value="Collagenase (Catalytic Domain)"/>
    <property type="match status" value="1"/>
</dbReference>
<dbReference type="InterPro" id="IPR006026">
    <property type="entry name" value="Peptidase_Metallo"/>
</dbReference>
<dbReference type="InterPro" id="IPR050557">
    <property type="entry name" value="RTX_toxin/Mannuronan_C5-epim"/>
</dbReference>